<accession>A0AAN8PHI4</accession>
<keyword evidence="4" id="KW-1185">Reference proteome</keyword>
<gene>
    <name evidence="3" type="ORF">SNE40_013660</name>
</gene>
<name>A0AAN8PHI4_PATCE</name>
<comment type="caution">
    <text evidence="3">The sequence shown here is derived from an EMBL/GenBank/DDBJ whole genome shotgun (WGS) entry which is preliminary data.</text>
</comment>
<feature type="region of interest" description="Disordered" evidence="2">
    <location>
        <begin position="25"/>
        <end position="56"/>
    </location>
</feature>
<evidence type="ECO:0000313" key="3">
    <source>
        <dbReference type="EMBL" id="KAK6175138.1"/>
    </source>
</evidence>
<proteinExistence type="predicted"/>
<feature type="coiled-coil region" evidence="1">
    <location>
        <begin position="65"/>
        <end position="101"/>
    </location>
</feature>
<keyword evidence="1" id="KW-0175">Coiled coil</keyword>
<evidence type="ECO:0000256" key="2">
    <source>
        <dbReference type="SAM" id="MobiDB-lite"/>
    </source>
</evidence>
<feature type="compositionally biased region" description="Polar residues" evidence="2">
    <location>
        <begin position="30"/>
        <end position="56"/>
    </location>
</feature>
<organism evidence="3 4">
    <name type="scientific">Patella caerulea</name>
    <name type="common">Rayed Mediterranean limpet</name>
    <dbReference type="NCBI Taxonomy" id="87958"/>
    <lineage>
        <taxon>Eukaryota</taxon>
        <taxon>Metazoa</taxon>
        <taxon>Spiralia</taxon>
        <taxon>Lophotrochozoa</taxon>
        <taxon>Mollusca</taxon>
        <taxon>Gastropoda</taxon>
        <taxon>Patellogastropoda</taxon>
        <taxon>Patelloidea</taxon>
        <taxon>Patellidae</taxon>
        <taxon>Patella</taxon>
    </lineage>
</organism>
<evidence type="ECO:0000313" key="4">
    <source>
        <dbReference type="Proteomes" id="UP001347796"/>
    </source>
</evidence>
<dbReference type="Proteomes" id="UP001347796">
    <property type="component" value="Unassembled WGS sequence"/>
</dbReference>
<sequence length="258" mass="29225">MDAVTRPKRRNAGLKMPGLIDRLLADEELSPNSSPVKHSTKSRMSTPRDSQVSTSPMALRHDDEIGALKDHCARLELELTKLKLDKRCQDIQSEIDTLKLNASLSLTVPATGATALPLSTNNSNNNVQEQGMILPHPPAPKSKLRLPHNYVWDDMFSQSKDDIVTLTNTGIKVNKRLEKDFHRLAVEQWGYASLCILTELIEQQEISSQGVMEHIDYLKTIFRFFNRFVAGSVLAYDKEYRELQYKVGLPWGRVRVRG</sequence>
<dbReference type="EMBL" id="JAZGQO010000010">
    <property type="protein sequence ID" value="KAK6175138.1"/>
    <property type="molecule type" value="Genomic_DNA"/>
</dbReference>
<reference evidence="3 4" key="1">
    <citation type="submission" date="2024-01" db="EMBL/GenBank/DDBJ databases">
        <title>The genome of the rayed Mediterranean limpet Patella caerulea (Linnaeus, 1758).</title>
        <authorList>
            <person name="Anh-Thu Weber A."/>
            <person name="Halstead-Nussloch G."/>
        </authorList>
    </citation>
    <scope>NUCLEOTIDE SEQUENCE [LARGE SCALE GENOMIC DNA]</scope>
    <source>
        <strain evidence="3">AATW-2023a</strain>
        <tissue evidence="3">Whole specimen</tissue>
    </source>
</reference>
<protein>
    <submittedName>
        <fullName evidence="3">Uncharacterized protein</fullName>
    </submittedName>
</protein>
<evidence type="ECO:0000256" key="1">
    <source>
        <dbReference type="SAM" id="Coils"/>
    </source>
</evidence>
<dbReference type="AlphaFoldDB" id="A0AAN8PHI4"/>